<evidence type="ECO:0000313" key="3">
    <source>
        <dbReference type="Proteomes" id="UP001165121"/>
    </source>
</evidence>
<evidence type="ECO:0000256" key="1">
    <source>
        <dbReference type="SAM" id="MobiDB-lite"/>
    </source>
</evidence>
<proteinExistence type="predicted"/>
<feature type="compositionally biased region" description="Polar residues" evidence="1">
    <location>
        <begin position="68"/>
        <end position="77"/>
    </location>
</feature>
<feature type="region of interest" description="Disordered" evidence="1">
    <location>
        <begin position="63"/>
        <end position="93"/>
    </location>
</feature>
<feature type="region of interest" description="Disordered" evidence="1">
    <location>
        <begin position="1"/>
        <end position="46"/>
    </location>
</feature>
<gene>
    <name evidence="2" type="ORF">Pfra01_002797800</name>
</gene>
<name>A0A9W7DBU6_9STRA</name>
<evidence type="ECO:0000313" key="2">
    <source>
        <dbReference type="EMBL" id="GMF64046.1"/>
    </source>
</evidence>
<dbReference type="EMBL" id="BSXT01007623">
    <property type="protein sequence ID" value="GMF64046.1"/>
    <property type="molecule type" value="Genomic_DNA"/>
</dbReference>
<keyword evidence="3" id="KW-1185">Reference proteome</keyword>
<dbReference type="Proteomes" id="UP001165121">
    <property type="component" value="Unassembled WGS sequence"/>
</dbReference>
<organism evidence="2 3">
    <name type="scientific">Phytophthora fragariaefolia</name>
    <dbReference type="NCBI Taxonomy" id="1490495"/>
    <lineage>
        <taxon>Eukaryota</taxon>
        <taxon>Sar</taxon>
        <taxon>Stramenopiles</taxon>
        <taxon>Oomycota</taxon>
        <taxon>Peronosporomycetes</taxon>
        <taxon>Peronosporales</taxon>
        <taxon>Peronosporaceae</taxon>
        <taxon>Phytophthora</taxon>
    </lineage>
</organism>
<dbReference type="AlphaFoldDB" id="A0A9W7DBU6"/>
<sequence length="122" mass="13583">MLHTSENGRRRGPAECQDRTDDILMQGPHTSSSIYARLSQPDPDVDATVRGKWKALNLQKTWHRRSTENGWSPNTAGGASPPTPDFHCVPLQPSHPEPISMNAFNFLETLPPATLERLIICL</sequence>
<reference evidence="2" key="1">
    <citation type="submission" date="2023-04" db="EMBL/GenBank/DDBJ databases">
        <title>Phytophthora fragariaefolia NBRC 109709.</title>
        <authorList>
            <person name="Ichikawa N."/>
            <person name="Sato H."/>
            <person name="Tonouchi N."/>
        </authorList>
    </citation>
    <scope>NUCLEOTIDE SEQUENCE</scope>
    <source>
        <strain evidence="2">NBRC 109709</strain>
    </source>
</reference>
<accession>A0A9W7DBU6</accession>
<comment type="caution">
    <text evidence="2">The sequence shown here is derived from an EMBL/GenBank/DDBJ whole genome shotgun (WGS) entry which is preliminary data.</text>
</comment>
<feature type="compositionally biased region" description="Basic and acidic residues" evidence="1">
    <location>
        <begin position="1"/>
        <end position="22"/>
    </location>
</feature>
<protein>
    <submittedName>
        <fullName evidence="2">Unnamed protein product</fullName>
    </submittedName>
</protein>